<accession>A0ABT1G1D8</accession>
<evidence type="ECO:0000313" key="1">
    <source>
        <dbReference type="EMBL" id="MCP1386833.1"/>
    </source>
</evidence>
<comment type="caution">
    <text evidence="1">The sequence shown here is derived from an EMBL/GenBank/DDBJ whole genome shotgun (WGS) entry which is preliminary data.</text>
</comment>
<dbReference type="EMBL" id="JAMFTQ010000001">
    <property type="protein sequence ID" value="MCP1386833.1"/>
    <property type="molecule type" value="Genomic_DNA"/>
</dbReference>
<sequence>MIWQGATLADASPATFFDEETGQLHVGTHVLRFVSDTPSDVRAVDADGTAYRLVKRSITVTRYEAICGGRSYQARRTGAGFLEKRRAITDETGALVASTIGLPNGDLVVAPEGELTLDLAFISWALTYVDAPVRRTLY</sequence>
<evidence type="ECO:0000313" key="2">
    <source>
        <dbReference type="Proteomes" id="UP001204000"/>
    </source>
</evidence>
<gene>
    <name evidence="1" type="ORF">M5J20_01285</name>
</gene>
<proteinExistence type="predicted"/>
<keyword evidence="2" id="KW-1185">Reference proteome</keyword>
<name>A0ABT1G1D8_9CORY</name>
<dbReference type="RefSeq" id="WP_253575589.1">
    <property type="nucleotide sequence ID" value="NZ_JAMFTQ010000001.1"/>
</dbReference>
<reference evidence="1" key="1">
    <citation type="submission" date="2022-05" db="EMBL/GenBank/DDBJ databases">
        <title>Corynebacterium sp. TA-R-1 sp. nov., isolated from human feces.</title>
        <authorList>
            <person name="Shamsuzzaman M."/>
            <person name="Dahal R.H."/>
        </authorList>
    </citation>
    <scope>NUCLEOTIDE SEQUENCE</scope>
    <source>
        <strain evidence="1">TA-R-1</strain>
    </source>
</reference>
<protein>
    <submittedName>
        <fullName evidence="1">Uncharacterized protein</fullName>
    </submittedName>
</protein>
<dbReference type="Proteomes" id="UP001204000">
    <property type="component" value="Unassembled WGS sequence"/>
</dbReference>
<organism evidence="1 2">
    <name type="scientific">Corynebacterium stercoris</name>
    <dbReference type="NCBI Taxonomy" id="2943490"/>
    <lineage>
        <taxon>Bacteria</taxon>
        <taxon>Bacillati</taxon>
        <taxon>Actinomycetota</taxon>
        <taxon>Actinomycetes</taxon>
        <taxon>Mycobacteriales</taxon>
        <taxon>Corynebacteriaceae</taxon>
        <taxon>Corynebacterium</taxon>
    </lineage>
</organism>